<dbReference type="GO" id="GO:0004519">
    <property type="term" value="F:endonuclease activity"/>
    <property type="evidence" value="ECO:0007669"/>
    <property type="project" value="InterPro"/>
</dbReference>
<dbReference type="InterPro" id="IPR002711">
    <property type="entry name" value="HNH"/>
</dbReference>
<reference evidence="2 3" key="1">
    <citation type="submission" date="2015-12" db="EMBL/GenBank/DDBJ databases">
        <title>Genome sequence of Thalassospira lucentensis MCCC 1A02072.</title>
        <authorList>
            <person name="Lu L."/>
            <person name="Lai Q."/>
            <person name="Shao Z."/>
            <person name="Qian P."/>
        </authorList>
    </citation>
    <scope>NUCLEOTIDE SEQUENCE [LARGE SCALE GENOMIC DNA]</scope>
    <source>
        <strain evidence="2 3">MCCC 1A02072</strain>
    </source>
</reference>
<dbReference type="Gene3D" id="1.10.30.50">
    <property type="match status" value="1"/>
</dbReference>
<gene>
    <name evidence="2" type="ORF">AUP42_01460</name>
</gene>
<dbReference type="OrthoDB" id="7220022at2"/>
<evidence type="ECO:0000313" key="3">
    <source>
        <dbReference type="Proteomes" id="UP000076335"/>
    </source>
</evidence>
<dbReference type="Pfam" id="PF01844">
    <property type="entry name" value="HNH"/>
    <property type="match status" value="1"/>
</dbReference>
<dbReference type="EMBL" id="LPVY01000012">
    <property type="protein sequence ID" value="KZB64590.1"/>
    <property type="molecule type" value="Genomic_DNA"/>
</dbReference>
<organism evidence="2 3">
    <name type="scientific">Thalassospira lucentensis</name>
    <dbReference type="NCBI Taxonomy" id="168935"/>
    <lineage>
        <taxon>Bacteria</taxon>
        <taxon>Pseudomonadati</taxon>
        <taxon>Pseudomonadota</taxon>
        <taxon>Alphaproteobacteria</taxon>
        <taxon>Rhodospirillales</taxon>
        <taxon>Thalassospiraceae</taxon>
        <taxon>Thalassospira</taxon>
    </lineage>
</organism>
<evidence type="ECO:0000259" key="1">
    <source>
        <dbReference type="SMART" id="SM00507"/>
    </source>
</evidence>
<dbReference type="CDD" id="cd00085">
    <property type="entry name" value="HNHc"/>
    <property type="match status" value="1"/>
</dbReference>
<dbReference type="InterPro" id="IPR003615">
    <property type="entry name" value="HNH_nuc"/>
</dbReference>
<name>A0A154L657_9PROT</name>
<dbReference type="RefSeq" id="WP_062951850.1">
    <property type="nucleotide sequence ID" value="NZ_LPVY01000012.1"/>
</dbReference>
<dbReference type="GO" id="GO:0008270">
    <property type="term" value="F:zinc ion binding"/>
    <property type="evidence" value="ECO:0007669"/>
    <property type="project" value="InterPro"/>
</dbReference>
<dbReference type="AlphaFoldDB" id="A0A154L657"/>
<protein>
    <recommendedName>
        <fullName evidence="1">HNH nuclease domain-containing protein</fullName>
    </recommendedName>
</protein>
<sequence length="171" mass="19687">MTATSNNDPRPPMPADIKRRVLVEAGHRCAIPTCRYIETEIHHIVPWATCKKHEYTNLIALCPNCHSRADKGEIDRKSLHFYKANLRLMHDKYSQLEMDILFELAKKPVGEGMQWPPFIHILLKRITDSELITIEEELEPVIADGMKISPDTLRITQKGRELILELGSHEL</sequence>
<dbReference type="Proteomes" id="UP000076335">
    <property type="component" value="Unassembled WGS sequence"/>
</dbReference>
<dbReference type="SMART" id="SM00507">
    <property type="entry name" value="HNHc"/>
    <property type="match status" value="1"/>
</dbReference>
<accession>A0A154L657</accession>
<dbReference type="GO" id="GO:0003676">
    <property type="term" value="F:nucleic acid binding"/>
    <property type="evidence" value="ECO:0007669"/>
    <property type="project" value="InterPro"/>
</dbReference>
<feature type="domain" description="HNH nuclease" evidence="1">
    <location>
        <begin position="17"/>
        <end position="67"/>
    </location>
</feature>
<evidence type="ECO:0000313" key="2">
    <source>
        <dbReference type="EMBL" id="KZB64590.1"/>
    </source>
</evidence>
<proteinExistence type="predicted"/>
<comment type="caution">
    <text evidence="2">The sequence shown here is derived from an EMBL/GenBank/DDBJ whole genome shotgun (WGS) entry which is preliminary data.</text>
</comment>